<protein>
    <submittedName>
        <fullName evidence="1">Uncharacterized protein</fullName>
    </submittedName>
</protein>
<dbReference type="OrthoDB" id="5103437at2759"/>
<organism evidence="1 2">
    <name type="scientific">Fusarium sarcochroum</name>
    <dbReference type="NCBI Taxonomy" id="1208366"/>
    <lineage>
        <taxon>Eukaryota</taxon>
        <taxon>Fungi</taxon>
        <taxon>Dikarya</taxon>
        <taxon>Ascomycota</taxon>
        <taxon>Pezizomycotina</taxon>
        <taxon>Sordariomycetes</taxon>
        <taxon>Hypocreomycetidae</taxon>
        <taxon>Hypocreales</taxon>
        <taxon>Nectriaceae</taxon>
        <taxon>Fusarium</taxon>
        <taxon>Fusarium lateritium species complex</taxon>
    </lineage>
</organism>
<name>A0A8H4TRI7_9HYPO</name>
<gene>
    <name evidence="1" type="ORF">FSARC_9116</name>
</gene>
<dbReference type="Proteomes" id="UP000622797">
    <property type="component" value="Unassembled WGS sequence"/>
</dbReference>
<comment type="caution">
    <text evidence="1">The sequence shown here is derived from an EMBL/GenBank/DDBJ whole genome shotgun (WGS) entry which is preliminary data.</text>
</comment>
<reference evidence="1" key="2">
    <citation type="submission" date="2020-05" db="EMBL/GenBank/DDBJ databases">
        <authorList>
            <person name="Kim H.-S."/>
            <person name="Proctor R.H."/>
            <person name="Brown D.W."/>
        </authorList>
    </citation>
    <scope>NUCLEOTIDE SEQUENCE</scope>
    <source>
        <strain evidence="1">NRRL 20472</strain>
    </source>
</reference>
<evidence type="ECO:0000313" key="2">
    <source>
        <dbReference type="Proteomes" id="UP000622797"/>
    </source>
</evidence>
<dbReference type="AlphaFoldDB" id="A0A8H4TRI7"/>
<proteinExistence type="predicted"/>
<evidence type="ECO:0000313" key="1">
    <source>
        <dbReference type="EMBL" id="KAF4962833.1"/>
    </source>
</evidence>
<dbReference type="EMBL" id="JABEXW010000518">
    <property type="protein sequence ID" value="KAF4962833.1"/>
    <property type="molecule type" value="Genomic_DNA"/>
</dbReference>
<reference evidence="1" key="1">
    <citation type="journal article" date="2020" name="BMC Genomics">
        <title>Correction to: Identification and distribution of gene clusters required for synthesis of sphingolipid metabolism inhibitors in diverse species of the filamentous fungus Fusarium.</title>
        <authorList>
            <person name="Kim H.S."/>
            <person name="Lohmar J.M."/>
            <person name="Busman M."/>
            <person name="Brown D.W."/>
            <person name="Naumann T.A."/>
            <person name="Divon H.H."/>
            <person name="Lysoe E."/>
            <person name="Uhlig S."/>
            <person name="Proctor R.H."/>
        </authorList>
    </citation>
    <scope>NUCLEOTIDE SEQUENCE</scope>
    <source>
        <strain evidence="1">NRRL 20472</strain>
    </source>
</reference>
<sequence>MSDSARINFLWSLMESHPPTQPVDFEVRGLGGTTTAFDLTANRCESKPAPKSVKERIVELNVENGRLHHEATYYSNLANRVLRNLFPILQSPVSKLRSVLTSAEHLAGSSLVVESGQYSEISSSPLPTRKAEEGVALAQNSAMPQIKKPSPNGDRAPLPQAKNIWNRNPIAREHMLYGVVVSLTRENGNMRQSIELNKNLAHVVLVQLMREVRQVTRDIQGAITEANMMIEYVNDMWRQDIHSLPIAMRRTHVRLAAANSRSSDGKLSATCRIRSLLLSEAKAPTYREHLSVIVLSMVDSLGSHTALADNKTSLNRARDSHTRL</sequence>
<keyword evidence="2" id="KW-1185">Reference proteome</keyword>
<accession>A0A8H4TRI7</accession>